<evidence type="ECO:0000256" key="2">
    <source>
        <dbReference type="ARBA" id="ARBA00023125"/>
    </source>
</evidence>
<dbReference type="Pfam" id="PF12833">
    <property type="entry name" value="HTH_18"/>
    <property type="match status" value="1"/>
</dbReference>
<dbReference type="InterPro" id="IPR032687">
    <property type="entry name" value="AraC-type_N"/>
</dbReference>
<dbReference type="SUPFAM" id="SSF46689">
    <property type="entry name" value="Homeodomain-like"/>
    <property type="match status" value="1"/>
</dbReference>
<dbReference type="SMART" id="SM00342">
    <property type="entry name" value="HTH_ARAC"/>
    <property type="match status" value="1"/>
</dbReference>
<dbReference type="GO" id="GO:0005829">
    <property type="term" value="C:cytosol"/>
    <property type="evidence" value="ECO:0007669"/>
    <property type="project" value="TreeGrafter"/>
</dbReference>
<evidence type="ECO:0000313" key="8">
    <source>
        <dbReference type="Proteomes" id="UP000441399"/>
    </source>
</evidence>
<dbReference type="Proteomes" id="UP000441399">
    <property type="component" value="Unassembled WGS sequence"/>
</dbReference>
<dbReference type="EMBL" id="CACSIO010000061">
    <property type="protein sequence ID" value="CAA0125394.1"/>
    <property type="molecule type" value="Genomic_DNA"/>
</dbReference>
<keyword evidence="1" id="KW-0805">Transcription regulation</keyword>
<dbReference type="Pfam" id="PF12625">
    <property type="entry name" value="Arabinose_bd"/>
    <property type="match status" value="1"/>
</dbReference>
<dbReference type="GO" id="GO:0000976">
    <property type="term" value="F:transcription cis-regulatory region binding"/>
    <property type="evidence" value="ECO:0007669"/>
    <property type="project" value="TreeGrafter"/>
</dbReference>
<dbReference type="OrthoDB" id="5582699at2"/>
<evidence type="ECO:0000259" key="4">
    <source>
        <dbReference type="PROSITE" id="PS01124"/>
    </source>
</evidence>
<evidence type="ECO:0000313" key="5">
    <source>
        <dbReference type="EMBL" id="CAA0117867.1"/>
    </source>
</evidence>
<evidence type="ECO:0000256" key="3">
    <source>
        <dbReference type="ARBA" id="ARBA00023163"/>
    </source>
</evidence>
<evidence type="ECO:0000256" key="1">
    <source>
        <dbReference type="ARBA" id="ARBA00023015"/>
    </source>
</evidence>
<evidence type="ECO:0000313" key="6">
    <source>
        <dbReference type="EMBL" id="CAA0125394.1"/>
    </source>
</evidence>
<dbReference type="AlphaFoldDB" id="A0A5S9QJJ8"/>
<dbReference type="EMBL" id="CACSII010000019">
    <property type="protein sequence ID" value="CAA0117867.1"/>
    <property type="molecule type" value="Genomic_DNA"/>
</dbReference>
<feature type="domain" description="HTH araC/xylS-type" evidence="4">
    <location>
        <begin position="245"/>
        <end position="343"/>
    </location>
</feature>
<keyword evidence="3" id="KW-0804">Transcription</keyword>
<organism evidence="5 7">
    <name type="scientific">BD1-7 clade bacterium</name>
    <dbReference type="NCBI Taxonomy" id="2029982"/>
    <lineage>
        <taxon>Bacteria</taxon>
        <taxon>Pseudomonadati</taxon>
        <taxon>Pseudomonadota</taxon>
        <taxon>Gammaproteobacteria</taxon>
        <taxon>Cellvibrionales</taxon>
        <taxon>Spongiibacteraceae</taxon>
        <taxon>BD1-7 clade</taxon>
    </lineage>
</organism>
<keyword evidence="2" id="KW-0238">DNA-binding</keyword>
<dbReference type="PANTHER" id="PTHR47894:SF1">
    <property type="entry name" value="HTH-TYPE TRANSCRIPTIONAL REGULATOR VQSM"/>
    <property type="match status" value="1"/>
</dbReference>
<dbReference type="InterPro" id="IPR020449">
    <property type="entry name" value="Tscrpt_reg_AraC-type_HTH"/>
</dbReference>
<dbReference type="Proteomes" id="UP000434580">
    <property type="component" value="Unassembled WGS sequence"/>
</dbReference>
<sequence length="361" mass="40565">MKPSETSSTYVPTRFAKSLLKLAEQRNFDISQILVNAGIEFNPLDIASPKHISAIHYSRIYQQILALLQDDSFGMPPGKGMSAGAFKMMCYAIIHCETLQKAVRRLNEFIEVFYDPELHLSMTVQGNTVTVSYPNYKLTNIVKGQAGEAYGLALWHRFFSWLIGMSIDVSDVRLVSERPPNADSYQRLFGAPVHFDATQNGFDFSIRYLEFPLAQTEASLKDFLRTAPYQMMVEPQEAESSELISNVRRVMGYDLSQGFPSFEVVAEALNMSPPTLRRHLRKEGVSYQKLKDQCRKDAAIAYLSRPELSVSAVAALMGFTDPSAFHRSFKKWTGFTPGQYRANEFAIEDGDDNNTGVASEA</sequence>
<proteinExistence type="predicted"/>
<protein>
    <submittedName>
        <fullName evidence="5">Putative HTH-type transcriptional regulator</fullName>
    </submittedName>
</protein>
<gene>
    <name evidence="5" type="ORF">DPBNPPHM_02346</name>
    <name evidence="6" type="ORF">OPDIPICF_03465</name>
</gene>
<evidence type="ECO:0000313" key="7">
    <source>
        <dbReference type="Proteomes" id="UP000434580"/>
    </source>
</evidence>
<dbReference type="PANTHER" id="PTHR47894">
    <property type="entry name" value="HTH-TYPE TRANSCRIPTIONAL REGULATOR GADX"/>
    <property type="match status" value="1"/>
</dbReference>
<dbReference type="Gene3D" id="1.10.10.60">
    <property type="entry name" value="Homeodomain-like"/>
    <property type="match status" value="1"/>
</dbReference>
<dbReference type="InterPro" id="IPR009057">
    <property type="entry name" value="Homeodomain-like_sf"/>
</dbReference>
<name>A0A5S9QJJ8_9GAMM</name>
<dbReference type="GO" id="GO:0003700">
    <property type="term" value="F:DNA-binding transcription factor activity"/>
    <property type="evidence" value="ECO:0007669"/>
    <property type="project" value="InterPro"/>
</dbReference>
<reference evidence="7 8" key="1">
    <citation type="submission" date="2019-11" db="EMBL/GenBank/DDBJ databases">
        <authorList>
            <person name="Holert J."/>
        </authorList>
    </citation>
    <scope>NUCLEOTIDE SEQUENCE [LARGE SCALE GENOMIC DNA]</scope>
    <source>
        <strain evidence="5">BC5_2</strain>
        <strain evidence="6">SB11_3</strain>
    </source>
</reference>
<dbReference type="InterPro" id="IPR018060">
    <property type="entry name" value="HTH_AraC"/>
</dbReference>
<keyword evidence="8" id="KW-1185">Reference proteome</keyword>
<accession>A0A5S9QJJ8</accession>
<dbReference type="PROSITE" id="PS01124">
    <property type="entry name" value="HTH_ARAC_FAMILY_2"/>
    <property type="match status" value="1"/>
</dbReference>
<dbReference type="PRINTS" id="PR00032">
    <property type="entry name" value="HTHARAC"/>
</dbReference>